<dbReference type="Gene3D" id="3.80.10.10">
    <property type="entry name" value="Ribonuclease Inhibitor"/>
    <property type="match status" value="1"/>
</dbReference>
<gene>
    <name evidence="1" type="ORF">AAE3_LOCUS6060</name>
</gene>
<dbReference type="SUPFAM" id="SSF52058">
    <property type="entry name" value="L domain-like"/>
    <property type="match status" value="1"/>
</dbReference>
<dbReference type="EMBL" id="CACVBS010000041">
    <property type="protein sequence ID" value="CAA7263879.1"/>
    <property type="molecule type" value="Genomic_DNA"/>
</dbReference>
<dbReference type="OrthoDB" id="2788229at2759"/>
<keyword evidence="2" id="KW-1185">Reference proteome</keyword>
<name>A0A8S0XIT9_CYCAE</name>
<evidence type="ECO:0000313" key="2">
    <source>
        <dbReference type="Proteomes" id="UP000467700"/>
    </source>
</evidence>
<evidence type="ECO:0000313" key="1">
    <source>
        <dbReference type="EMBL" id="CAA7263879.1"/>
    </source>
</evidence>
<reference evidence="1 2" key="1">
    <citation type="submission" date="2020-01" db="EMBL/GenBank/DDBJ databases">
        <authorList>
            <person name="Gupta K D."/>
        </authorList>
    </citation>
    <scope>NUCLEOTIDE SEQUENCE [LARGE SCALE GENOMIC DNA]</scope>
</reference>
<protein>
    <recommendedName>
        <fullName evidence="3">F-box domain-containing protein</fullName>
    </recommendedName>
</protein>
<dbReference type="Proteomes" id="UP000467700">
    <property type="component" value="Unassembled WGS sequence"/>
</dbReference>
<proteinExistence type="predicted"/>
<comment type="caution">
    <text evidence="1">The sequence shown here is derived from an EMBL/GenBank/DDBJ whole genome shotgun (WGS) entry which is preliminary data.</text>
</comment>
<accession>A0A8S0XIT9</accession>
<dbReference type="AlphaFoldDB" id="A0A8S0XIT9"/>
<organism evidence="1 2">
    <name type="scientific">Cyclocybe aegerita</name>
    <name type="common">Black poplar mushroom</name>
    <name type="synonym">Agrocybe aegerita</name>
    <dbReference type="NCBI Taxonomy" id="1973307"/>
    <lineage>
        <taxon>Eukaryota</taxon>
        <taxon>Fungi</taxon>
        <taxon>Dikarya</taxon>
        <taxon>Basidiomycota</taxon>
        <taxon>Agaricomycotina</taxon>
        <taxon>Agaricomycetes</taxon>
        <taxon>Agaricomycetidae</taxon>
        <taxon>Agaricales</taxon>
        <taxon>Agaricineae</taxon>
        <taxon>Bolbitiaceae</taxon>
        <taxon>Cyclocybe</taxon>
    </lineage>
</organism>
<sequence>MDQQEPIVHLHRTIAANPRFPQEILDQFIDFSVPDHSADTLGRQTLLSWSTVSLPCNTRARKHLFACIPIEIVDEKHQDALKNIAVLLRGNNRNIRNIPQRLEIETCDCRSLNRWWDRVSEIMDFMPQLQELSIDSVSGINWRGVQGDVRQSIWNLWNKLPSLTTLELESFYNFNADFLLGWRNIRILSLDNCGFSMTPPEETPDFHEVAVSAPPARWDSLHLSHSLNFLTVISQKSLPQLSSITTRFMKFYNTGTDFWKLFASISTLSTEKLELVVPMPHTLFFPDDNFYTPQPGHEAPRLISLHIRDQGFWLFGSSVDFAPIIAFGSAARLRKVNLTFEIRISDDEEPVQGIPEEEDWHGLDLAFSGPSISFPEAH</sequence>
<dbReference type="InterPro" id="IPR032675">
    <property type="entry name" value="LRR_dom_sf"/>
</dbReference>
<evidence type="ECO:0008006" key="3">
    <source>
        <dbReference type="Google" id="ProtNLM"/>
    </source>
</evidence>